<dbReference type="InterPro" id="IPR001626">
    <property type="entry name" value="ABC_TroCD"/>
</dbReference>
<evidence type="ECO:0000256" key="3">
    <source>
        <dbReference type="ARBA" id="ARBA00022692"/>
    </source>
</evidence>
<feature type="transmembrane region" description="Helical" evidence="7">
    <location>
        <begin position="6"/>
        <end position="31"/>
    </location>
</feature>
<comment type="caution">
    <text evidence="8">The sequence shown here is derived from an EMBL/GenBank/DDBJ whole genome shotgun (WGS) entry which is preliminary data.</text>
</comment>
<evidence type="ECO:0000256" key="4">
    <source>
        <dbReference type="ARBA" id="ARBA00022989"/>
    </source>
</evidence>
<dbReference type="PANTHER" id="PTHR30477">
    <property type="entry name" value="ABC-TRANSPORTER METAL-BINDING PROTEIN"/>
    <property type="match status" value="1"/>
</dbReference>
<dbReference type="Pfam" id="PF00950">
    <property type="entry name" value="ABC-3"/>
    <property type="match status" value="1"/>
</dbReference>
<dbReference type="InterPro" id="IPR037294">
    <property type="entry name" value="ABC_BtuC-like"/>
</dbReference>
<dbReference type="RefSeq" id="WP_262095793.1">
    <property type="nucleotide sequence ID" value="NZ_JAOEGN010000003.1"/>
</dbReference>
<keyword evidence="3 6" id="KW-0812">Transmembrane</keyword>
<evidence type="ECO:0000256" key="6">
    <source>
        <dbReference type="RuleBase" id="RU003943"/>
    </source>
</evidence>
<dbReference type="SUPFAM" id="SSF81345">
    <property type="entry name" value="ABC transporter involved in vitamin B12 uptake, BtuC"/>
    <property type="match status" value="1"/>
</dbReference>
<organism evidence="8 9">
    <name type="scientific">Paracholeplasma vituli</name>
    <dbReference type="NCBI Taxonomy" id="69473"/>
    <lineage>
        <taxon>Bacteria</taxon>
        <taxon>Bacillati</taxon>
        <taxon>Mycoplasmatota</taxon>
        <taxon>Mollicutes</taxon>
        <taxon>Acholeplasmatales</taxon>
        <taxon>Acholeplasmataceae</taxon>
        <taxon>Paracholeplasma</taxon>
    </lineage>
</organism>
<evidence type="ECO:0000256" key="7">
    <source>
        <dbReference type="SAM" id="Phobius"/>
    </source>
</evidence>
<evidence type="ECO:0000313" key="8">
    <source>
        <dbReference type="EMBL" id="MCU0104556.1"/>
    </source>
</evidence>
<keyword evidence="4 7" id="KW-1133">Transmembrane helix</keyword>
<feature type="transmembrane region" description="Helical" evidence="7">
    <location>
        <begin position="91"/>
        <end position="112"/>
    </location>
</feature>
<accession>A0ABT2PUD7</accession>
<keyword evidence="6" id="KW-0813">Transport</keyword>
<keyword evidence="5 7" id="KW-0472">Membrane</keyword>
<comment type="similarity">
    <text evidence="2 6">Belongs to the ABC-3 integral membrane protein family.</text>
</comment>
<name>A0ABT2PUD7_9MOLU</name>
<protein>
    <submittedName>
        <fullName evidence="8">Metal ABC transporter permease</fullName>
    </submittedName>
</protein>
<evidence type="ECO:0000256" key="2">
    <source>
        <dbReference type="ARBA" id="ARBA00008034"/>
    </source>
</evidence>
<feature type="transmembrane region" description="Helical" evidence="7">
    <location>
        <begin position="62"/>
        <end position="79"/>
    </location>
</feature>
<dbReference type="EMBL" id="JAOEGN010000003">
    <property type="protein sequence ID" value="MCU0104556.1"/>
    <property type="molecule type" value="Genomic_DNA"/>
</dbReference>
<evidence type="ECO:0000313" key="9">
    <source>
        <dbReference type="Proteomes" id="UP001209076"/>
    </source>
</evidence>
<feature type="transmembrane region" description="Helical" evidence="7">
    <location>
        <begin position="248"/>
        <end position="265"/>
    </location>
</feature>
<dbReference type="Proteomes" id="UP001209076">
    <property type="component" value="Unassembled WGS sequence"/>
</dbReference>
<sequence length="269" mass="29135">MFDFLFWPFMIRALIIGLILALSTGFISSFLVSNNQSLIGDGLAHISFTGIIIGVLLSANPIWIAIPVVILAAILIKWLMRNHLVEGDTAIGLVSSFSFAIGLILISTSNGFNRSVESMLVGSIFSTTWVDIWIALTVLVITAIFIIRGYAKLFSITFDDNYAKFSGIQIAFYDYALAILTAIIIVIGVKTIGTLLISAFIIFPAVSSQLISKSFKQMVVQGLIINALVSLVGILIAHFIGIPAGSTIIVVHGILFLSIFTYSKLKGRD</sequence>
<gene>
    <name evidence="8" type="ORF">N7603_02685</name>
</gene>
<evidence type="ECO:0000256" key="1">
    <source>
        <dbReference type="ARBA" id="ARBA00004141"/>
    </source>
</evidence>
<evidence type="ECO:0000256" key="5">
    <source>
        <dbReference type="ARBA" id="ARBA00023136"/>
    </source>
</evidence>
<feature type="transmembrane region" description="Helical" evidence="7">
    <location>
        <begin position="195"/>
        <end position="211"/>
    </location>
</feature>
<comment type="subcellular location">
    <subcellularLocation>
        <location evidence="6">Cell membrane</location>
        <topology evidence="6">Multi-pass membrane protein</topology>
    </subcellularLocation>
    <subcellularLocation>
        <location evidence="1">Membrane</location>
        <topology evidence="1">Multi-pass membrane protein</topology>
    </subcellularLocation>
</comment>
<proteinExistence type="inferred from homology"/>
<dbReference type="PANTHER" id="PTHR30477:SF0">
    <property type="entry name" value="METAL TRANSPORT SYSTEM MEMBRANE PROTEIN TM_0125-RELATED"/>
    <property type="match status" value="1"/>
</dbReference>
<dbReference type="Gene3D" id="1.10.3470.10">
    <property type="entry name" value="ABC transporter involved in vitamin B12 uptake, BtuC"/>
    <property type="match status" value="1"/>
</dbReference>
<reference evidence="9" key="1">
    <citation type="submission" date="2023-07" db="EMBL/GenBank/DDBJ databases">
        <title>Novel Mycoplasma species identified in domestic and wild animals.</title>
        <authorList>
            <person name="Volokhov D.V."/>
            <person name="Furtak V.A."/>
            <person name="Zagorodnyaya T.A."/>
        </authorList>
    </citation>
    <scope>NUCLEOTIDE SEQUENCE [LARGE SCALE GENOMIC DNA]</scope>
    <source>
        <strain evidence="9">92-19</strain>
    </source>
</reference>
<keyword evidence="9" id="KW-1185">Reference proteome</keyword>
<feature type="transmembrane region" description="Helical" evidence="7">
    <location>
        <begin position="223"/>
        <end position="242"/>
    </location>
</feature>
<feature type="transmembrane region" description="Helical" evidence="7">
    <location>
        <begin position="132"/>
        <end position="151"/>
    </location>
</feature>